<dbReference type="Ensembl" id="ENSNMLT00000032606.1">
    <property type="protein sequence ID" value="ENSNMLP00000029234.1"/>
    <property type="gene ID" value="ENSNMLG00000018500.1"/>
</dbReference>
<dbReference type="InterPro" id="IPR056419">
    <property type="entry name" value="GAE_BBS1"/>
</dbReference>
<protein>
    <submittedName>
        <fullName evidence="3">Uncharacterized protein</fullName>
    </submittedName>
</protein>
<dbReference type="Pfam" id="PF14779">
    <property type="entry name" value="BBS1"/>
    <property type="match status" value="1"/>
</dbReference>
<dbReference type="Pfam" id="PF23304">
    <property type="entry name" value="GAE_BBS1"/>
    <property type="match status" value="1"/>
</dbReference>
<keyword evidence="4" id="KW-1185">Reference proteome</keyword>
<feature type="domain" description="Bardet-Biedl syndrome 1 N-terminal" evidence="1">
    <location>
        <begin position="63"/>
        <end position="97"/>
    </location>
</feature>
<dbReference type="PANTHER" id="PTHR20870:SF0">
    <property type="entry name" value="BARDET-BIEDL SYNDROME 1 PROTEIN"/>
    <property type="match status" value="1"/>
</dbReference>
<dbReference type="AlphaFoldDB" id="A0A8C6WSS1"/>
<reference evidence="3" key="1">
    <citation type="submission" date="2025-08" db="UniProtKB">
        <authorList>
            <consortium name="Ensembl"/>
        </authorList>
    </citation>
    <scope>IDENTIFICATION</scope>
</reference>
<accession>A0A8C6WSS1</accession>
<dbReference type="GO" id="GO:0005930">
    <property type="term" value="C:axoneme"/>
    <property type="evidence" value="ECO:0007669"/>
    <property type="project" value="TreeGrafter"/>
</dbReference>
<dbReference type="GO" id="GO:0005119">
    <property type="term" value="F:smoothened binding"/>
    <property type="evidence" value="ECO:0007669"/>
    <property type="project" value="TreeGrafter"/>
</dbReference>
<organism evidence="3 4">
    <name type="scientific">Neogobius melanostomus</name>
    <name type="common">round goby</name>
    <dbReference type="NCBI Taxonomy" id="47308"/>
    <lineage>
        <taxon>Eukaryota</taxon>
        <taxon>Metazoa</taxon>
        <taxon>Chordata</taxon>
        <taxon>Craniata</taxon>
        <taxon>Vertebrata</taxon>
        <taxon>Euteleostomi</taxon>
        <taxon>Actinopterygii</taxon>
        <taxon>Neopterygii</taxon>
        <taxon>Teleostei</taxon>
        <taxon>Neoteleostei</taxon>
        <taxon>Acanthomorphata</taxon>
        <taxon>Gobiaria</taxon>
        <taxon>Gobiiformes</taxon>
        <taxon>Gobioidei</taxon>
        <taxon>Gobiidae</taxon>
        <taxon>Benthophilinae</taxon>
        <taxon>Neogobiini</taxon>
        <taxon>Neogobius</taxon>
    </lineage>
</organism>
<proteinExistence type="predicted"/>
<dbReference type="PANTHER" id="PTHR20870">
    <property type="entry name" value="BARDET-BIEDL SYNDROME 1 PROTEIN"/>
    <property type="match status" value="1"/>
</dbReference>
<evidence type="ECO:0000259" key="1">
    <source>
        <dbReference type="Pfam" id="PF14779"/>
    </source>
</evidence>
<reference evidence="3" key="2">
    <citation type="submission" date="2025-09" db="UniProtKB">
        <authorList>
            <consortium name="Ensembl"/>
        </authorList>
    </citation>
    <scope>IDENTIFICATION</scope>
</reference>
<dbReference type="GO" id="GO:0005813">
    <property type="term" value="C:centrosome"/>
    <property type="evidence" value="ECO:0007669"/>
    <property type="project" value="TreeGrafter"/>
</dbReference>
<name>A0A8C6WSS1_9GOBI</name>
<evidence type="ECO:0000313" key="3">
    <source>
        <dbReference type="Ensembl" id="ENSNMLP00000029234.1"/>
    </source>
</evidence>
<dbReference type="GO" id="GO:0005113">
    <property type="term" value="F:patched binding"/>
    <property type="evidence" value="ECO:0007669"/>
    <property type="project" value="TreeGrafter"/>
</dbReference>
<feature type="domain" description="Bardet-Biedl syndrome 1 protein GAE" evidence="2">
    <location>
        <begin position="260"/>
        <end position="361"/>
    </location>
</feature>
<dbReference type="GO" id="GO:0061512">
    <property type="term" value="P:protein localization to cilium"/>
    <property type="evidence" value="ECO:0007669"/>
    <property type="project" value="TreeGrafter"/>
</dbReference>
<evidence type="ECO:0000313" key="4">
    <source>
        <dbReference type="Proteomes" id="UP000694523"/>
    </source>
</evidence>
<evidence type="ECO:0000259" key="2">
    <source>
        <dbReference type="Pfam" id="PF23304"/>
    </source>
</evidence>
<dbReference type="InterPro" id="IPR032728">
    <property type="entry name" value="BBS1_N"/>
</dbReference>
<sequence>IYILLLHPGPQGFLISGQGTQLLLLYTTTSWTQSFHYPGPSGVRMTIPTWPPPSPRLTNAAVFQMCLPSAPCGMDVSGQFDVEFRITVACRNGHIYIPAPSTVITKVLRWNCRLRAVGLFRVGKNCGVGAQRPDAPGFTQKGSVCGVLPLPAPVTAMAPMRLRLVAQWRPGGDGERRAEAVPDQFTVSSLRTPEPVTAVTFGRYGREEGTVVMATAAGRFSCLWIRRCVSERETCSGSLHAATAFSRALEAGPGAEREPVKLRAAVQGLGPNFSLTLFVINAAALRPITGLALSLLYDPALYSVAPPLLRLPLLAPGLTYALTARVTCTGHALCDNIKVCVLQEGRSSPLLTANINMPLPEAL</sequence>
<dbReference type="GO" id="GO:0034464">
    <property type="term" value="C:BBSome"/>
    <property type="evidence" value="ECO:0007669"/>
    <property type="project" value="InterPro"/>
</dbReference>
<dbReference type="GO" id="GO:1905515">
    <property type="term" value="P:non-motile cilium assembly"/>
    <property type="evidence" value="ECO:0007669"/>
    <property type="project" value="InterPro"/>
</dbReference>
<dbReference type="InterPro" id="IPR028784">
    <property type="entry name" value="BBS1"/>
</dbReference>
<dbReference type="Proteomes" id="UP000694523">
    <property type="component" value="Unplaced"/>
</dbReference>